<dbReference type="Proteomes" id="UP000515873">
    <property type="component" value="Chromosome"/>
</dbReference>
<keyword evidence="4" id="KW-1185">Reference proteome</keyword>
<feature type="transmembrane region" description="Helical" evidence="2">
    <location>
        <begin position="296"/>
        <end position="315"/>
    </location>
</feature>
<evidence type="ECO:0000313" key="3">
    <source>
        <dbReference type="EMBL" id="QNK02178.1"/>
    </source>
</evidence>
<reference evidence="3 4" key="1">
    <citation type="submission" date="2020-08" db="EMBL/GenBank/DDBJ databases">
        <title>Dyella sp. G9 isolated from forest soil.</title>
        <authorList>
            <person name="Fu J."/>
            <person name="Qiu L."/>
        </authorList>
    </citation>
    <scope>NUCLEOTIDE SEQUENCE [LARGE SCALE GENOMIC DNA]</scope>
    <source>
        <strain evidence="3 4">G9</strain>
    </source>
</reference>
<sequence>MMVRARGRGGFTQVRNSEDRHGVPRARGSQPTHKRYSTMLRENPGFDGGPAMDGRCPSISYAGLSQGEGMTSLFRFMIAGVCLCLAACSQQALLDKFTPHPAAEIARSSLDQLRQGDIAPVKARLGDSLQQEPGIDAKLKEISGYFPVGAPRTVKLVGTNTVNANGAMRYNLTYEYEFVDGWVLGNMVLSGEGEAIHIDGVHVQRMAQSLEQQNAFTLSDKGVAHWLVLIAGIVIPAFSLYAFVLCLRTPIARRKWLWAASTLFGFATLRFNWTSGAFDFQLLSFQLFGASGFRNFYGPLIIGLSLPLGAIWFLACRSGLMANAAAARAAEAAASPEHA</sequence>
<feature type="region of interest" description="Disordered" evidence="1">
    <location>
        <begin position="1"/>
        <end position="33"/>
    </location>
</feature>
<dbReference type="AlphaFoldDB" id="A0A7G8Q5X0"/>
<accession>A0A7G8Q5X0</accession>
<dbReference type="RefSeq" id="WP_187057635.1">
    <property type="nucleotide sequence ID" value="NZ_CP060412.1"/>
</dbReference>
<evidence type="ECO:0000256" key="1">
    <source>
        <dbReference type="SAM" id="MobiDB-lite"/>
    </source>
</evidence>
<gene>
    <name evidence="3" type="ORF">H8F01_03155</name>
</gene>
<keyword evidence="2" id="KW-1133">Transmembrane helix</keyword>
<evidence type="ECO:0000256" key="2">
    <source>
        <dbReference type="SAM" id="Phobius"/>
    </source>
</evidence>
<feature type="transmembrane region" description="Helical" evidence="2">
    <location>
        <begin position="223"/>
        <end position="244"/>
    </location>
</feature>
<dbReference type="EMBL" id="CP060412">
    <property type="protein sequence ID" value="QNK02178.1"/>
    <property type="molecule type" value="Genomic_DNA"/>
</dbReference>
<dbReference type="KEGG" id="dtl:H8F01_03155"/>
<keyword evidence="2" id="KW-0472">Membrane</keyword>
<name>A0A7G8Q5X0_9GAMM</name>
<evidence type="ECO:0000313" key="4">
    <source>
        <dbReference type="Proteomes" id="UP000515873"/>
    </source>
</evidence>
<keyword evidence="2" id="KW-0812">Transmembrane</keyword>
<protein>
    <submittedName>
        <fullName evidence="3">Uncharacterized protein</fullName>
    </submittedName>
</protein>
<organism evidence="3 4">
    <name type="scientific">Dyella telluris</name>
    <dbReference type="NCBI Taxonomy" id="2763498"/>
    <lineage>
        <taxon>Bacteria</taxon>
        <taxon>Pseudomonadati</taxon>
        <taxon>Pseudomonadota</taxon>
        <taxon>Gammaproteobacteria</taxon>
        <taxon>Lysobacterales</taxon>
        <taxon>Rhodanobacteraceae</taxon>
        <taxon>Dyella</taxon>
    </lineage>
</organism>
<feature type="transmembrane region" description="Helical" evidence="2">
    <location>
        <begin position="256"/>
        <end position="276"/>
    </location>
</feature>
<proteinExistence type="predicted"/>